<dbReference type="GO" id="GO:0003677">
    <property type="term" value="F:DNA binding"/>
    <property type="evidence" value="ECO:0007669"/>
    <property type="project" value="InterPro"/>
</dbReference>
<organism evidence="2 3">
    <name type="scientific">Brassica carinata</name>
    <name type="common">Ethiopian mustard</name>
    <name type="synonym">Abyssinian cabbage</name>
    <dbReference type="NCBI Taxonomy" id="52824"/>
    <lineage>
        <taxon>Eukaryota</taxon>
        <taxon>Viridiplantae</taxon>
        <taxon>Streptophyta</taxon>
        <taxon>Embryophyta</taxon>
        <taxon>Tracheophyta</taxon>
        <taxon>Spermatophyta</taxon>
        <taxon>Magnoliopsida</taxon>
        <taxon>eudicotyledons</taxon>
        <taxon>Gunneridae</taxon>
        <taxon>Pentapetalae</taxon>
        <taxon>rosids</taxon>
        <taxon>malvids</taxon>
        <taxon>Brassicales</taxon>
        <taxon>Brassicaceae</taxon>
        <taxon>Brassiceae</taxon>
        <taxon>Brassica</taxon>
    </lineage>
</organism>
<evidence type="ECO:0000256" key="1">
    <source>
        <dbReference type="SAM" id="MobiDB-lite"/>
    </source>
</evidence>
<evidence type="ECO:0000313" key="2">
    <source>
        <dbReference type="EMBL" id="KAG2238609.1"/>
    </source>
</evidence>
<dbReference type="Pfam" id="PF19239">
    <property type="entry name" value="GIY_YIG_domain"/>
    <property type="match status" value="1"/>
</dbReference>
<feature type="compositionally biased region" description="Basic and acidic residues" evidence="1">
    <location>
        <begin position="286"/>
        <end position="297"/>
    </location>
</feature>
<evidence type="ECO:0000313" key="3">
    <source>
        <dbReference type="Proteomes" id="UP000886595"/>
    </source>
</evidence>
<reference evidence="2 3" key="1">
    <citation type="submission" date="2020-02" db="EMBL/GenBank/DDBJ databases">
        <authorList>
            <person name="Ma Q."/>
            <person name="Huang Y."/>
            <person name="Song X."/>
            <person name="Pei D."/>
        </authorList>
    </citation>
    <scope>NUCLEOTIDE SEQUENCE [LARGE SCALE GENOMIC DNA]</scope>
    <source>
        <strain evidence="2">Sxm20200214</strain>
        <tissue evidence="2">Leaf</tissue>
    </source>
</reference>
<protein>
    <submittedName>
        <fullName evidence="2">Uncharacterized protein</fullName>
    </submittedName>
</protein>
<dbReference type="GO" id="GO:0006355">
    <property type="term" value="P:regulation of DNA-templated transcription"/>
    <property type="evidence" value="ECO:0007669"/>
    <property type="project" value="InterPro"/>
</dbReference>
<dbReference type="OrthoDB" id="1079188at2759"/>
<comment type="caution">
    <text evidence="2">The sequence shown here is derived from an EMBL/GenBank/DDBJ whole genome shotgun (WGS) entry which is preliminary data.</text>
</comment>
<name>A0A8X7NRA0_BRACI</name>
<gene>
    <name evidence="2" type="ORF">Bca52824_092192</name>
</gene>
<keyword evidence="3" id="KW-1185">Reference proteome</keyword>
<dbReference type="InterPro" id="IPR038909">
    <property type="entry name" value="Effector_transcript"/>
</dbReference>
<feature type="region of interest" description="Disordered" evidence="1">
    <location>
        <begin position="286"/>
        <end position="311"/>
    </location>
</feature>
<dbReference type="PANTHER" id="PTHR35133:SF4">
    <property type="entry name" value="PROTEIN EFFECTOR OF TRANSCRIPTION 1"/>
    <property type="match status" value="1"/>
</dbReference>
<feature type="region of interest" description="Disordered" evidence="1">
    <location>
        <begin position="112"/>
        <end position="159"/>
    </location>
</feature>
<proteinExistence type="predicted"/>
<feature type="compositionally biased region" description="Polar residues" evidence="1">
    <location>
        <begin position="298"/>
        <end position="307"/>
    </location>
</feature>
<dbReference type="AlphaFoldDB" id="A0A8X7NRA0"/>
<dbReference type="EMBL" id="JAAMPC010001616">
    <property type="protein sequence ID" value="KAG2238609.1"/>
    <property type="molecule type" value="Genomic_DNA"/>
</dbReference>
<feature type="compositionally biased region" description="Basic and acidic residues" evidence="1">
    <location>
        <begin position="137"/>
        <end position="146"/>
    </location>
</feature>
<dbReference type="PANTHER" id="PTHR35133">
    <property type="entry name" value="PROTEIN EFFECTOR OF TRANSCRIPTION 2-RELATED"/>
    <property type="match status" value="1"/>
</dbReference>
<accession>A0A8X7NRA0</accession>
<dbReference type="Proteomes" id="UP000886595">
    <property type="component" value="Unassembled WGS sequence"/>
</dbReference>
<sequence>MYKRDDYLRNKPDGVFSKWQGFARSLLLPKPFSETAELRRTVADYSLISRDLAAPKVLIGAKGREDLRIGKDFVSRYRVKESTQGLGVAVNIHDVKEASSLGQTESIRTRLRSYGRSVPPHQDLLKKSGSISKDKKHGLAEERENSSVEAEENNNTNNNVHASILRLSRSRPQPVLERHDDDVVDGSDSASFCGVLQEDGTTCSAAPVTGRKRCTEHKGQRISCLPPPAKKQPCEEETEEICGVILPDMVRCRSKPVSRRKRCEDHKGMRVNAFFFLLNPTDRDKILKEDNKSKPETRTSSTNQEETGQGLLCEATTKNGLPCTRSAPKGSRRCWQHKENKSSENVQTSAAAVTQVVCGLKLYDGSVCEKPPVKGRKRCEEHKGMRITS</sequence>